<organism evidence="1 2">
    <name type="scientific">Ligilactobacillus agilis</name>
    <dbReference type="NCBI Taxonomy" id="1601"/>
    <lineage>
        <taxon>Bacteria</taxon>
        <taxon>Bacillati</taxon>
        <taxon>Bacillota</taxon>
        <taxon>Bacilli</taxon>
        <taxon>Lactobacillales</taxon>
        <taxon>Lactobacillaceae</taxon>
        <taxon>Ligilactobacillus</taxon>
    </lineage>
</organism>
<sequence>MGNLSFQEKMTIQLMRNKQAGLSPRTQADIANKFGLSRMYVGTVIKEIQHGKKADEWRKKFAEYAGMKM</sequence>
<proteinExistence type="predicted"/>
<gene>
    <name evidence="1" type="ORF">N4562_04765</name>
</gene>
<reference evidence="1" key="1">
    <citation type="submission" date="2022-09" db="EMBL/GenBank/DDBJ databases">
        <title>Complete genome of Ligilactobacillus agilis AM_LB6, isolated from chicken feces.</title>
        <authorList>
            <person name="den Bakker H.C."/>
            <person name="Mann A."/>
        </authorList>
    </citation>
    <scope>NUCLEOTIDE SEQUENCE</scope>
    <source>
        <strain evidence="1">AM_LB6</strain>
    </source>
</reference>
<accession>A0A9Q9J5N1</accession>
<dbReference type="Proteomes" id="UP001058429">
    <property type="component" value="Chromosome"/>
</dbReference>
<dbReference type="EMBL" id="CP104396">
    <property type="protein sequence ID" value="UXC64330.1"/>
    <property type="molecule type" value="Genomic_DNA"/>
</dbReference>
<evidence type="ECO:0000313" key="2">
    <source>
        <dbReference type="Proteomes" id="UP001058429"/>
    </source>
</evidence>
<name>A0A9Q9J5N1_9LACO</name>
<dbReference type="GeneID" id="75137142"/>
<dbReference type="RefSeq" id="WP_192944137.1">
    <property type="nucleotide sequence ID" value="NZ_CP049761.1"/>
</dbReference>
<protein>
    <submittedName>
        <fullName evidence="1">XRE family transcriptional regulator</fullName>
    </submittedName>
</protein>
<evidence type="ECO:0000313" key="1">
    <source>
        <dbReference type="EMBL" id="UXC64330.1"/>
    </source>
</evidence>
<dbReference type="AlphaFoldDB" id="A0A9Q9J5N1"/>